<gene>
    <name evidence="5" type="ORF">GS399_00705</name>
</gene>
<dbReference type="GO" id="GO:0003700">
    <property type="term" value="F:DNA-binding transcription factor activity"/>
    <property type="evidence" value="ECO:0007669"/>
    <property type="project" value="TreeGrafter"/>
</dbReference>
<dbReference type="Gene3D" id="3.40.50.2300">
    <property type="match status" value="2"/>
</dbReference>
<dbReference type="SUPFAM" id="SSF47413">
    <property type="entry name" value="lambda repressor-like DNA-binding domains"/>
    <property type="match status" value="1"/>
</dbReference>
<dbReference type="Gene3D" id="1.10.260.40">
    <property type="entry name" value="lambda repressor-like DNA-binding domains"/>
    <property type="match status" value="1"/>
</dbReference>
<evidence type="ECO:0000256" key="1">
    <source>
        <dbReference type="ARBA" id="ARBA00023015"/>
    </source>
</evidence>
<dbReference type="CDD" id="cd06267">
    <property type="entry name" value="PBP1_LacI_sugar_binding-like"/>
    <property type="match status" value="1"/>
</dbReference>
<dbReference type="CDD" id="cd01392">
    <property type="entry name" value="HTH_LacI"/>
    <property type="match status" value="1"/>
</dbReference>
<evidence type="ECO:0000256" key="3">
    <source>
        <dbReference type="ARBA" id="ARBA00023163"/>
    </source>
</evidence>
<dbReference type="Proteomes" id="UP000466586">
    <property type="component" value="Unassembled WGS sequence"/>
</dbReference>
<keyword evidence="2" id="KW-0238">DNA-binding</keyword>
<dbReference type="EMBL" id="WVHT01000001">
    <property type="protein sequence ID" value="MXV49475.1"/>
    <property type="molecule type" value="Genomic_DNA"/>
</dbReference>
<protein>
    <submittedName>
        <fullName evidence="5">Substrate-binding domain-containing protein</fullName>
    </submittedName>
</protein>
<reference evidence="5 6" key="1">
    <citation type="submission" date="2019-11" db="EMBL/GenBank/DDBJ databases">
        <title>Pedobacter sp. HMF7647 Genome sequencing and assembly.</title>
        <authorList>
            <person name="Kang H."/>
            <person name="Kim H."/>
            <person name="Joh K."/>
        </authorList>
    </citation>
    <scope>NUCLEOTIDE SEQUENCE [LARGE SCALE GENOMIC DNA]</scope>
    <source>
        <strain evidence="5 6">HMF7647</strain>
    </source>
</reference>
<name>A0A7K1Y4H6_9SPHI</name>
<dbReference type="InterPro" id="IPR028082">
    <property type="entry name" value="Peripla_BP_I"/>
</dbReference>
<dbReference type="InterPro" id="IPR010982">
    <property type="entry name" value="Lambda_DNA-bd_dom_sf"/>
</dbReference>
<keyword evidence="6" id="KW-1185">Reference proteome</keyword>
<dbReference type="SUPFAM" id="SSF53822">
    <property type="entry name" value="Periplasmic binding protein-like I"/>
    <property type="match status" value="1"/>
</dbReference>
<comment type="caution">
    <text evidence="5">The sequence shown here is derived from an EMBL/GenBank/DDBJ whole genome shotgun (WGS) entry which is preliminary data.</text>
</comment>
<dbReference type="GO" id="GO:0000976">
    <property type="term" value="F:transcription cis-regulatory region binding"/>
    <property type="evidence" value="ECO:0007669"/>
    <property type="project" value="TreeGrafter"/>
</dbReference>
<keyword evidence="1" id="KW-0805">Transcription regulation</keyword>
<keyword evidence="3" id="KW-0804">Transcription</keyword>
<dbReference type="PANTHER" id="PTHR30146">
    <property type="entry name" value="LACI-RELATED TRANSCRIPTIONAL REPRESSOR"/>
    <property type="match status" value="1"/>
</dbReference>
<dbReference type="Pfam" id="PF00356">
    <property type="entry name" value="LacI"/>
    <property type="match status" value="1"/>
</dbReference>
<dbReference type="Pfam" id="PF00532">
    <property type="entry name" value="Peripla_BP_1"/>
    <property type="match status" value="1"/>
</dbReference>
<dbReference type="InterPro" id="IPR001761">
    <property type="entry name" value="Peripla_BP/Lac1_sug-bd_dom"/>
</dbReference>
<dbReference type="InterPro" id="IPR000843">
    <property type="entry name" value="HTH_LacI"/>
</dbReference>
<dbReference type="PROSITE" id="PS50932">
    <property type="entry name" value="HTH_LACI_2"/>
    <property type="match status" value="1"/>
</dbReference>
<feature type="domain" description="HTH lacI-type" evidence="4">
    <location>
        <begin position="5"/>
        <end position="59"/>
    </location>
</feature>
<evidence type="ECO:0000256" key="2">
    <source>
        <dbReference type="ARBA" id="ARBA00023125"/>
    </source>
</evidence>
<evidence type="ECO:0000313" key="6">
    <source>
        <dbReference type="Proteomes" id="UP000466586"/>
    </source>
</evidence>
<dbReference type="PANTHER" id="PTHR30146:SF109">
    <property type="entry name" value="HTH-TYPE TRANSCRIPTIONAL REGULATOR GALS"/>
    <property type="match status" value="1"/>
</dbReference>
<organism evidence="5 6">
    <name type="scientific">Hufsiella arboris</name>
    <dbReference type="NCBI Taxonomy" id="2695275"/>
    <lineage>
        <taxon>Bacteria</taxon>
        <taxon>Pseudomonadati</taxon>
        <taxon>Bacteroidota</taxon>
        <taxon>Sphingobacteriia</taxon>
        <taxon>Sphingobacteriales</taxon>
        <taxon>Sphingobacteriaceae</taxon>
        <taxon>Hufsiella</taxon>
    </lineage>
</organism>
<dbReference type="RefSeq" id="WP_160842587.1">
    <property type="nucleotide sequence ID" value="NZ_WVHT01000001.1"/>
</dbReference>
<dbReference type="SMART" id="SM00354">
    <property type="entry name" value="HTH_LACI"/>
    <property type="match status" value="1"/>
</dbReference>
<sequence>MSRKVTIHDIARELNTTVSTVSRALNDHPAISTNTKTLVRDMAKKLNYSQNRLASSLRSGKTYNIGILIPSAELHFFGSVVHGIEKVLNENGYNILLYQSGEQYNQEVKGVQTFLQSQVDGIIASIAFETKNFDHFLEIKKQNKPLVFFDRSNSELKVPSVTIDDYKGGYIATEHLIKQGYRRIAHISAKQRIKIFEDRLRGYKDALKAYGIAVNEDLIAYGDVSLESGKECTALLLSKKPDAIFAVEDFTALGALQKLKESGVDVPGKIGIIGFANESFSQYVTPSLSTIEQQTIKMGEEAARLFLELADKEKRYASAPNTIVLDPILLARESSRRKKA</sequence>
<dbReference type="AlphaFoldDB" id="A0A7K1Y4H6"/>
<evidence type="ECO:0000259" key="4">
    <source>
        <dbReference type="PROSITE" id="PS50932"/>
    </source>
</evidence>
<evidence type="ECO:0000313" key="5">
    <source>
        <dbReference type="EMBL" id="MXV49475.1"/>
    </source>
</evidence>
<accession>A0A7K1Y4H6</accession>
<proteinExistence type="predicted"/>